<reference evidence="1" key="1">
    <citation type="submission" date="2020-04" db="EMBL/GenBank/DDBJ databases">
        <authorList>
            <person name="Broberg M."/>
        </authorList>
    </citation>
    <scope>NUCLEOTIDE SEQUENCE</scope>
</reference>
<gene>
    <name evidence="1" type="ORF">CRV2_00015225</name>
</gene>
<protein>
    <submittedName>
        <fullName evidence="1">Uncharacterized protein</fullName>
    </submittedName>
</protein>
<keyword evidence="2" id="KW-1185">Reference proteome</keyword>
<proteinExistence type="predicted"/>
<comment type="caution">
    <text evidence="1">The sequence shown here is derived from an EMBL/GenBank/DDBJ whole genome shotgun (WGS) entry which is preliminary data.</text>
</comment>
<reference evidence="1" key="2">
    <citation type="submission" date="2021-10" db="EMBL/GenBank/DDBJ databases">
        <authorList>
            <person name="Piombo E."/>
        </authorList>
    </citation>
    <scope>NUCLEOTIDE SEQUENCE</scope>
</reference>
<dbReference type="Proteomes" id="UP000836387">
    <property type="component" value="Unassembled WGS sequence"/>
</dbReference>
<accession>A0ACA9U8Q7</accession>
<sequence>MHLDGDHGIEGGSRGRHDGEINTELYGTRGNDVRYCSWTANTWWEKASTSHGGATHSGDGDETVNGYQYCGDKKEKAGSIECYRLLCTVRCANDGGNPQTDADKRYEDEYRWLEMG</sequence>
<evidence type="ECO:0000313" key="2">
    <source>
        <dbReference type="Proteomes" id="UP000836387"/>
    </source>
</evidence>
<organism evidence="1 2">
    <name type="scientific">Clonostachys rosea f. rosea IK726</name>
    <dbReference type="NCBI Taxonomy" id="1349383"/>
    <lineage>
        <taxon>Eukaryota</taxon>
        <taxon>Fungi</taxon>
        <taxon>Dikarya</taxon>
        <taxon>Ascomycota</taxon>
        <taxon>Pezizomycotina</taxon>
        <taxon>Sordariomycetes</taxon>
        <taxon>Hypocreomycetidae</taxon>
        <taxon>Hypocreales</taxon>
        <taxon>Bionectriaceae</taxon>
        <taxon>Clonostachys</taxon>
    </lineage>
</organism>
<dbReference type="EMBL" id="CADEHS020000106">
    <property type="protein sequence ID" value="CAG9949711.1"/>
    <property type="molecule type" value="Genomic_DNA"/>
</dbReference>
<evidence type="ECO:0000313" key="1">
    <source>
        <dbReference type="EMBL" id="CAG9949711.1"/>
    </source>
</evidence>
<name>A0ACA9U8Q7_BIOOC</name>